<comment type="caution">
    <text evidence="2">The sequence shown here is derived from an EMBL/GenBank/DDBJ whole genome shotgun (WGS) entry which is preliminary data.</text>
</comment>
<keyword evidence="1" id="KW-0472">Membrane</keyword>
<proteinExistence type="predicted"/>
<dbReference type="NCBIfam" id="TIGR02975">
    <property type="entry name" value="phageshock_pspG"/>
    <property type="match status" value="1"/>
</dbReference>
<dbReference type="Pfam" id="PF09583">
    <property type="entry name" value="Phageshock_PspG"/>
    <property type="match status" value="1"/>
</dbReference>
<reference evidence="3" key="1">
    <citation type="submission" date="2023-07" db="EMBL/GenBank/DDBJ databases">
        <title>Structural and functional analysis of rice phyllospheric bacteria for their antimicrobial properties and defense elicitation against blast disease.</title>
        <authorList>
            <person name="Sahu K.P."/>
            <person name="Asharani P."/>
            <person name="Kumar M."/>
            <person name="Reddy B."/>
            <person name="Kumar A."/>
        </authorList>
    </citation>
    <scope>NUCLEOTIDE SEQUENCE [LARGE SCALE GENOMIC DNA]</scope>
    <source>
        <strain evidence="3">OsEp_Plm_30P10</strain>
    </source>
</reference>
<dbReference type="RefSeq" id="WP_322543543.1">
    <property type="nucleotide sequence ID" value="NZ_JAOBTT010000001.1"/>
</dbReference>
<dbReference type="EMBL" id="JAOBTT010000001">
    <property type="protein sequence ID" value="MDZ7279752.1"/>
    <property type="molecule type" value="Genomic_DNA"/>
</dbReference>
<dbReference type="InterPro" id="IPR014318">
    <property type="entry name" value="Phageshock_PspG"/>
</dbReference>
<evidence type="ECO:0000313" key="3">
    <source>
        <dbReference type="Proteomes" id="UP001288620"/>
    </source>
</evidence>
<dbReference type="Proteomes" id="UP001288620">
    <property type="component" value="Unassembled WGS sequence"/>
</dbReference>
<sequence>MDILFVIGFFLTLLLTGISLLGALAALVVATLLMLVGGLFVMVLKVLPWLLFAVVAVWVYRTWINPTGGVTGRRAKSRQRMRRGGY</sequence>
<feature type="transmembrane region" description="Helical" evidence="1">
    <location>
        <begin position="35"/>
        <end position="60"/>
    </location>
</feature>
<evidence type="ECO:0000313" key="2">
    <source>
        <dbReference type="EMBL" id="MDZ7279752.1"/>
    </source>
</evidence>
<gene>
    <name evidence="2" type="primary">pspG</name>
    <name evidence="2" type="ORF">N4G40_15970</name>
</gene>
<name>A0ABU5LIK0_9GAMM</name>
<evidence type="ECO:0000256" key="1">
    <source>
        <dbReference type="SAM" id="Phobius"/>
    </source>
</evidence>
<keyword evidence="1" id="KW-1133">Transmembrane helix</keyword>
<organism evidence="2 3">
    <name type="scientific">Pantoea eucrina</name>
    <dbReference type="NCBI Taxonomy" id="472693"/>
    <lineage>
        <taxon>Bacteria</taxon>
        <taxon>Pseudomonadati</taxon>
        <taxon>Pseudomonadota</taxon>
        <taxon>Gammaproteobacteria</taxon>
        <taxon>Enterobacterales</taxon>
        <taxon>Erwiniaceae</taxon>
        <taxon>Pantoea</taxon>
    </lineage>
</organism>
<keyword evidence="3" id="KW-1185">Reference proteome</keyword>
<keyword evidence="1" id="KW-0812">Transmembrane</keyword>
<accession>A0ABU5LIK0</accession>
<protein>
    <submittedName>
        <fullName evidence="2">Envelope stress response protein PspG</fullName>
    </submittedName>
</protein>